<dbReference type="InterPro" id="IPR002898">
    <property type="entry name" value="MotA_ExbB_proton_chnl"/>
</dbReference>
<evidence type="ECO:0000256" key="8">
    <source>
        <dbReference type="SAM" id="Phobius"/>
    </source>
</evidence>
<dbReference type="GO" id="GO:0071978">
    <property type="term" value="P:bacterial-type flagellum-dependent swarming motility"/>
    <property type="evidence" value="ECO:0007669"/>
    <property type="project" value="InterPro"/>
</dbReference>
<proteinExistence type="inferred from homology"/>
<feature type="transmembrane region" description="Helical" evidence="8">
    <location>
        <begin position="7"/>
        <end position="24"/>
    </location>
</feature>
<dbReference type="STRING" id="1121290.CLAOCE_07970"/>
<keyword evidence="6 8" id="KW-1133">Transmembrane helix</keyword>
<dbReference type="Proteomes" id="UP000175744">
    <property type="component" value="Unassembled WGS sequence"/>
</dbReference>
<dbReference type="GO" id="GO:0005886">
    <property type="term" value="C:plasma membrane"/>
    <property type="evidence" value="ECO:0007669"/>
    <property type="project" value="UniProtKB-SubCell"/>
</dbReference>
<name>A0A1E8F064_9CLOT</name>
<dbReference type="RefSeq" id="WP_070109751.1">
    <property type="nucleotide sequence ID" value="NZ_LZFO01000008.1"/>
</dbReference>
<protein>
    <submittedName>
        <fullName evidence="10">Chemotaxis protein PomA</fullName>
    </submittedName>
</protein>
<evidence type="ECO:0000259" key="9">
    <source>
        <dbReference type="Pfam" id="PF01618"/>
    </source>
</evidence>
<feature type="transmembrane region" description="Helical" evidence="8">
    <location>
        <begin position="39"/>
        <end position="61"/>
    </location>
</feature>
<evidence type="ECO:0000256" key="1">
    <source>
        <dbReference type="ARBA" id="ARBA00004651"/>
    </source>
</evidence>
<evidence type="ECO:0000256" key="3">
    <source>
        <dbReference type="ARBA" id="ARBA00022448"/>
    </source>
</evidence>
<dbReference type="PANTHER" id="PTHR30433">
    <property type="entry name" value="CHEMOTAXIS PROTEIN MOTA"/>
    <property type="match status" value="1"/>
</dbReference>
<gene>
    <name evidence="10" type="primary">pomA</name>
    <name evidence="10" type="ORF">CLOACE_07970</name>
</gene>
<keyword evidence="4" id="KW-1003">Cell membrane</keyword>
<feature type="transmembrane region" description="Helical" evidence="8">
    <location>
        <begin position="162"/>
        <end position="180"/>
    </location>
</feature>
<feature type="transmembrane region" description="Helical" evidence="8">
    <location>
        <begin position="200"/>
        <end position="219"/>
    </location>
</feature>
<keyword evidence="11" id="KW-1185">Reference proteome</keyword>
<accession>A0A1E8F064</accession>
<evidence type="ECO:0000256" key="2">
    <source>
        <dbReference type="ARBA" id="ARBA00008038"/>
    </source>
</evidence>
<comment type="subcellular location">
    <subcellularLocation>
        <location evidence="1">Cell membrane</location>
        <topology evidence="1">Multi-pass membrane protein</topology>
    </subcellularLocation>
</comment>
<evidence type="ECO:0000256" key="4">
    <source>
        <dbReference type="ARBA" id="ARBA00022475"/>
    </source>
</evidence>
<organism evidence="10 11">
    <name type="scientific">Clostridium acetireducens DSM 10703</name>
    <dbReference type="NCBI Taxonomy" id="1121290"/>
    <lineage>
        <taxon>Bacteria</taxon>
        <taxon>Bacillati</taxon>
        <taxon>Bacillota</taxon>
        <taxon>Clostridia</taxon>
        <taxon>Eubacteriales</taxon>
        <taxon>Clostridiaceae</taxon>
        <taxon>Clostridium</taxon>
    </lineage>
</organism>
<keyword evidence="5 8" id="KW-0812">Transmembrane</keyword>
<dbReference type="PANTHER" id="PTHR30433:SF2">
    <property type="entry name" value="MOTILITY PROTEIN A"/>
    <property type="match status" value="1"/>
</dbReference>
<dbReference type="GO" id="GO:0006935">
    <property type="term" value="P:chemotaxis"/>
    <property type="evidence" value="ECO:0007669"/>
    <property type="project" value="InterPro"/>
</dbReference>
<keyword evidence="7 8" id="KW-0472">Membrane</keyword>
<evidence type="ECO:0000256" key="6">
    <source>
        <dbReference type="ARBA" id="ARBA00022989"/>
    </source>
</evidence>
<dbReference type="AlphaFoldDB" id="A0A1E8F064"/>
<comment type="similarity">
    <text evidence="2">Belongs to the MotA family.</text>
</comment>
<dbReference type="Pfam" id="PF01618">
    <property type="entry name" value="MotA_ExbB"/>
    <property type="match status" value="1"/>
</dbReference>
<reference evidence="10 11" key="1">
    <citation type="submission" date="2016-06" db="EMBL/GenBank/DDBJ databases">
        <title>Genome sequence of Clostridium acetireducens DSM 10703.</title>
        <authorList>
            <person name="Poehlein A."/>
            <person name="Fluechter S."/>
            <person name="Duerre P."/>
            <person name="Daniel R."/>
        </authorList>
    </citation>
    <scope>NUCLEOTIDE SEQUENCE [LARGE SCALE GENOMIC DNA]</scope>
    <source>
        <strain evidence="10 11">DSM 10703</strain>
    </source>
</reference>
<dbReference type="PATRIC" id="fig|1121290.3.peg.809"/>
<evidence type="ECO:0000256" key="7">
    <source>
        <dbReference type="ARBA" id="ARBA00023136"/>
    </source>
</evidence>
<evidence type="ECO:0000313" key="11">
    <source>
        <dbReference type="Proteomes" id="UP000175744"/>
    </source>
</evidence>
<evidence type="ECO:0000256" key="5">
    <source>
        <dbReference type="ARBA" id="ARBA00022692"/>
    </source>
</evidence>
<evidence type="ECO:0000313" key="10">
    <source>
        <dbReference type="EMBL" id="OFI06814.1"/>
    </source>
</evidence>
<dbReference type="PROSITE" id="PS01307">
    <property type="entry name" value="MOTA"/>
    <property type="match status" value="1"/>
</dbReference>
<comment type="caution">
    <text evidence="10">The sequence shown here is derived from an EMBL/GenBank/DDBJ whole genome shotgun (WGS) entry which is preliminary data.</text>
</comment>
<dbReference type="InterPro" id="IPR047055">
    <property type="entry name" value="MotA-like"/>
</dbReference>
<sequence>MKRRDVLTGIGIVLGFVLMIWAMAMSKGITDYNLGQLKLFWDVPSIIITLGGSLCAMLVNYPMDQFRKLTKIIMQSFKEVSMSSIDIIHQFTGLSRKARREGLLSLEDDINGLEDAFLKKGLQMVVDGMEPETIREIIELEIGEMERRHGEGVAMLRAWGEYAPAFGMAGTLIGLIQMLGNLTDSSQIASGMGKALITTFYGSLLANIIFNPMAANLNLKSEQEVAKREMMLEGILSIQSGVNPRIVEEKLVSYLSPDERKEYVKTAEAEGVTENV</sequence>
<dbReference type="InterPro" id="IPR000540">
    <property type="entry name" value="Flag_MotA_CS"/>
</dbReference>
<dbReference type="OrthoDB" id="9806929at2"/>
<keyword evidence="3" id="KW-0813">Transport</keyword>
<dbReference type="EMBL" id="LZFO01000008">
    <property type="protein sequence ID" value="OFI06814.1"/>
    <property type="molecule type" value="Genomic_DNA"/>
</dbReference>
<feature type="domain" description="MotA/TolQ/ExbB proton channel" evidence="9">
    <location>
        <begin position="111"/>
        <end position="230"/>
    </location>
</feature>